<evidence type="ECO:0000256" key="3">
    <source>
        <dbReference type="ARBA" id="ARBA00022448"/>
    </source>
</evidence>
<dbReference type="Pfam" id="PF01497">
    <property type="entry name" value="Peripla_BP_2"/>
    <property type="match status" value="1"/>
</dbReference>
<proteinExistence type="inferred from homology"/>
<evidence type="ECO:0000256" key="1">
    <source>
        <dbReference type="ARBA" id="ARBA00004196"/>
    </source>
</evidence>
<dbReference type="PANTHER" id="PTHR30532:SF28">
    <property type="entry name" value="PETROBACTIN-BINDING PROTEIN YCLQ"/>
    <property type="match status" value="1"/>
</dbReference>
<dbReference type="Gene3D" id="3.40.50.1980">
    <property type="entry name" value="Nitrogenase molybdenum iron protein domain"/>
    <property type="match status" value="2"/>
</dbReference>
<protein>
    <submittedName>
        <fullName evidence="8">Siderophore ABC transporter substrate-binding protein</fullName>
    </submittedName>
</protein>
<evidence type="ECO:0000256" key="2">
    <source>
        <dbReference type="ARBA" id="ARBA00008814"/>
    </source>
</evidence>
<dbReference type="InterPro" id="IPR051313">
    <property type="entry name" value="Bact_iron-sidero_bind"/>
</dbReference>
<dbReference type="InterPro" id="IPR002491">
    <property type="entry name" value="ABC_transptr_periplasmic_BD"/>
</dbReference>
<dbReference type="PANTHER" id="PTHR30532">
    <property type="entry name" value="IRON III DICITRATE-BINDING PERIPLASMIC PROTEIN"/>
    <property type="match status" value="1"/>
</dbReference>
<feature type="signal peptide" evidence="6">
    <location>
        <begin position="1"/>
        <end position="28"/>
    </location>
</feature>
<organism evidence="8 9">
    <name type="scientific">Methyloligella solikamskensis</name>
    <dbReference type="NCBI Taxonomy" id="1177756"/>
    <lineage>
        <taxon>Bacteria</taxon>
        <taxon>Pseudomonadati</taxon>
        <taxon>Pseudomonadota</taxon>
        <taxon>Alphaproteobacteria</taxon>
        <taxon>Hyphomicrobiales</taxon>
        <taxon>Hyphomicrobiaceae</taxon>
        <taxon>Methyloligella</taxon>
    </lineage>
</organism>
<dbReference type="RefSeq" id="WP_379090414.1">
    <property type="nucleotide sequence ID" value="NZ_JBHTJO010000001.1"/>
</dbReference>
<keyword evidence="4" id="KW-0410">Iron transport</keyword>
<evidence type="ECO:0000256" key="4">
    <source>
        <dbReference type="ARBA" id="ARBA00022496"/>
    </source>
</evidence>
<feature type="chain" id="PRO_5045732754" evidence="6">
    <location>
        <begin position="29"/>
        <end position="309"/>
    </location>
</feature>
<evidence type="ECO:0000256" key="5">
    <source>
        <dbReference type="ARBA" id="ARBA00022729"/>
    </source>
</evidence>
<evidence type="ECO:0000259" key="7">
    <source>
        <dbReference type="PROSITE" id="PS50983"/>
    </source>
</evidence>
<keyword evidence="4" id="KW-0406">Ion transport</keyword>
<evidence type="ECO:0000313" key="9">
    <source>
        <dbReference type="Proteomes" id="UP001597102"/>
    </source>
</evidence>
<reference evidence="9" key="1">
    <citation type="journal article" date="2019" name="Int. J. Syst. Evol. Microbiol.">
        <title>The Global Catalogue of Microorganisms (GCM) 10K type strain sequencing project: providing services to taxonomists for standard genome sequencing and annotation.</title>
        <authorList>
            <consortium name="The Broad Institute Genomics Platform"/>
            <consortium name="The Broad Institute Genome Sequencing Center for Infectious Disease"/>
            <person name="Wu L."/>
            <person name="Ma J."/>
        </authorList>
    </citation>
    <scope>NUCLEOTIDE SEQUENCE [LARGE SCALE GENOMIC DNA]</scope>
    <source>
        <strain evidence="9">CCUG 61697</strain>
    </source>
</reference>
<comment type="caution">
    <text evidence="8">The sequence shown here is derived from an EMBL/GenBank/DDBJ whole genome shotgun (WGS) entry which is preliminary data.</text>
</comment>
<gene>
    <name evidence="8" type="ORF">ACFQ2F_12690</name>
</gene>
<dbReference type="Proteomes" id="UP001597102">
    <property type="component" value="Unassembled WGS sequence"/>
</dbReference>
<keyword evidence="5 6" id="KW-0732">Signal</keyword>
<comment type="similarity">
    <text evidence="2">Belongs to the bacterial solute-binding protein 8 family.</text>
</comment>
<keyword evidence="9" id="KW-1185">Reference proteome</keyword>
<dbReference type="PROSITE" id="PS50983">
    <property type="entry name" value="FE_B12_PBP"/>
    <property type="match status" value="1"/>
</dbReference>
<feature type="domain" description="Fe/B12 periplasmic-binding" evidence="7">
    <location>
        <begin position="48"/>
        <end position="309"/>
    </location>
</feature>
<evidence type="ECO:0000256" key="6">
    <source>
        <dbReference type="SAM" id="SignalP"/>
    </source>
</evidence>
<dbReference type="CDD" id="cd01140">
    <property type="entry name" value="FatB"/>
    <property type="match status" value="1"/>
</dbReference>
<evidence type="ECO:0000313" key="8">
    <source>
        <dbReference type="EMBL" id="MFD0987956.1"/>
    </source>
</evidence>
<dbReference type="EMBL" id="JBHTJO010000001">
    <property type="protein sequence ID" value="MFD0987956.1"/>
    <property type="molecule type" value="Genomic_DNA"/>
</dbReference>
<sequence length="309" mass="32587">MSIIARHFPAGLLLAVSLLIGSLSVAHAGKITVEHAKGTTTLPNTPETVLVFDVASLDTLDAIGVDVAGVAGGFFPGHLSKYADDKYEKIGSLFEPDYEAVNAAEPDLIITGGRSTAAYGDLSGIAPTIDLTVDQHDYLASAVAHAETLGKIFGKEDAVKEKIAALETSVEALKTDAKGAGDALIVLTTGGHMSAYGPGSRFGMIHDEFGILPAVDDLDPAVHGQAISFEFISKIDPEWLFVIDRDAAIEQSGQAAAKLLDNELVRQTTAWKKGQVVYLDPVNWYLIGSGLTALQNQVDEVSAALTETR</sequence>
<name>A0ABW3JD11_9HYPH</name>
<accession>A0ABW3JD11</accession>
<keyword evidence="4" id="KW-0408">Iron</keyword>
<dbReference type="SUPFAM" id="SSF53807">
    <property type="entry name" value="Helical backbone' metal receptor"/>
    <property type="match status" value="1"/>
</dbReference>
<dbReference type="InterPro" id="IPR033870">
    <property type="entry name" value="FatB"/>
</dbReference>
<keyword evidence="3" id="KW-0813">Transport</keyword>
<comment type="subcellular location">
    <subcellularLocation>
        <location evidence="1">Cell envelope</location>
    </subcellularLocation>
</comment>